<accession>A0ABQ0QG98</accession>
<name>A0ABQ0QG98_9PROT</name>
<comment type="caution">
    <text evidence="2">The sequence shown here is derived from an EMBL/GenBank/DDBJ whole genome shotgun (WGS) entry which is preliminary data.</text>
</comment>
<feature type="compositionally biased region" description="Low complexity" evidence="1">
    <location>
        <begin position="273"/>
        <end position="284"/>
    </location>
</feature>
<protein>
    <recommendedName>
        <fullName evidence="4">Hydrophobic W protein</fullName>
    </recommendedName>
</protein>
<dbReference type="InterPro" id="IPR006637">
    <property type="entry name" value="ChW"/>
</dbReference>
<dbReference type="Proteomes" id="UP001062443">
    <property type="component" value="Unassembled WGS sequence"/>
</dbReference>
<dbReference type="Pfam" id="PF07538">
    <property type="entry name" value="ChW"/>
    <property type="match status" value="1"/>
</dbReference>
<dbReference type="RefSeq" id="WP_068167572.1">
    <property type="nucleotide sequence ID" value="NZ_BAQB01000001.1"/>
</dbReference>
<reference evidence="2" key="1">
    <citation type="submission" date="2013-04" db="EMBL/GenBank/DDBJ databases">
        <title>The genome sequencing project of 58 acetic acid bacteria.</title>
        <authorList>
            <person name="Okamoto-Kainuma A."/>
            <person name="Ishikawa M."/>
            <person name="Umino S."/>
            <person name="Koizumi Y."/>
            <person name="Shiwa Y."/>
            <person name="Yoshikawa H."/>
            <person name="Matsutani M."/>
            <person name="Matsushita K."/>
        </authorList>
    </citation>
    <scope>NUCLEOTIDE SEQUENCE</scope>
    <source>
        <strain evidence="2">NBRC 106556</strain>
    </source>
</reference>
<feature type="compositionally biased region" description="Basic residues" evidence="1">
    <location>
        <begin position="288"/>
        <end position="302"/>
    </location>
</feature>
<evidence type="ECO:0008006" key="4">
    <source>
        <dbReference type="Google" id="ProtNLM"/>
    </source>
</evidence>
<keyword evidence="3" id="KW-1185">Reference proteome</keyword>
<dbReference type="EMBL" id="BAQB01000001">
    <property type="protein sequence ID" value="GBR43657.1"/>
    <property type="molecule type" value="Genomic_DNA"/>
</dbReference>
<sequence length="302" mass="31106">MTNSEETSGPNRVVDLKASARLMVLDAGVFCIFHPPGQPDSGPSGLPGVRISRAPATPAGLVNISTFDEDGWIGGSKGAALVRVLRGPAAVLVTTYQDPNHEVGAPQLQVVQLAGATEVASTPVAAEAPASSAAASTQELEISAHIQRRGDVGGVIGEWMGTPESQSWIEGFAVAPVGNIPATDIEYQAVLGKGWLSPWAEGGQYCGSRGMALPILGLRVRLKNGSAETHEVRLTATFTDGTRLGPVDGSTALEAESLAPLEAFLLEIVPSSAAKKAGSATTEEAPVKKPRASGRRKAASSK</sequence>
<evidence type="ECO:0000313" key="2">
    <source>
        <dbReference type="EMBL" id="GBR43657.1"/>
    </source>
</evidence>
<proteinExistence type="predicted"/>
<feature type="region of interest" description="Disordered" evidence="1">
    <location>
        <begin position="273"/>
        <end position="302"/>
    </location>
</feature>
<evidence type="ECO:0000313" key="3">
    <source>
        <dbReference type="Proteomes" id="UP001062443"/>
    </source>
</evidence>
<gene>
    <name evidence="2" type="ORF">AA106556_0168</name>
</gene>
<evidence type="ECO:0000256" key="1">
    <source>
        <dbReference type="SAM" id="MobiDB-lite"/>
    </source>
</evidence>
<organism evidence="2 3">
    <name type="scientific">Neokomagataea tanensis NBRC 106556</name>
    <dbReference type="NCBI Taxonomy" id="1223519"/>
    <lineage>
        <taxon>Bacteria</taxon>
        <taxon>Pseudomonadati</taxon>
        <taxon>Pseudomonadota</taxon>
        <taxon>Alphaproteobacteria</taxon>
        <taxon>Acetobacterales</taxon>
        <taxon>Acetobacteraceae</taxon>
        <taxon>Neokomagataea</taxon>
    </lineage>
</organism>